<evidence type="ECO:0000313" key="2">
    <source>
        <dbReference type="Proteomes" id="UP000244902"/>
    </source>
</evidence>
<proteinExistence type="predicted"/>
<accession>A0A2U8H8Q3</accession>
<gene>
    <name evidence="1" type="ORF">CEW87_19580</name>
</gene>
<dbReference type="OrthoDB" id="5451115at2"/>
<dbReference type="EMBL" id="CP022188">
    <property type="protein sequence ID" value="AWI82141.1"/>
    <property type="molecule type" value="Genomic_DNA"/>
</dbReference>
<evidence type="ECO:0000313" key="1">
    <source>
        <dbReference type="EMBL" id="AWI82141.1"/>
    </source>
</evidence>
<name>A0A2U8H8Q3_9RHOO</name>
<dbReference type="Proteomes" id="UP000244902">
    <property type="component" value="Chromosome"/>
</dbReference>
<organism evidence="1 2">
    <name type="scientific">Parazoarcus communis</name>
    <dbReference type="NCBI Taxonomy" id="41977"/>
    <lineage>
        <taxon>Bacteria</taxon>
        <taxon>Pseudomonadati</taxon>
        <taxon>Pseudomonadota</taxon>
        <taxon>Betaproteobacteria</taxon>
        <taxon>Rhodocyclales</taxon>
        <taxon>Zoogloeaceae</taxon>
        <taxon>Parazoarcus</taxon>
    </lineage>
</organism>
<dbReference type="SUPFAM" id="SSF53474">
    <property type="entry name" value="alpha/beta-Hydrolases"/>
    <property type="match status" value="1"/>
</dbReference>
<dbReference type="InterPro" id="IPR029058">
    <property type="entry name" value="AB_hydrolase_fold"/>
</dbReference>
<keyword evidence="1" id="KW-0378">Hydrolase</keyword>
<dbReference type="AlphaFoldDB" id="A0A2U8H8Q3"/>
<sequence length="247" mass="26993">MAAPHGWKQETLRAGKFDLSIYLPESITANSDLTIYIEGDGLAWISHRHPSADPSPIDPLALRLALAQPAGNAAYLARPCQLLQSGDASCSNRYWTGDRFAPEVIDASNIAITQLKARFRAKELKLVGYSGGAAIAALVAARRHDVSHLVSVAGNLDTSAWTRLHRLTPLHGSMNPGTYAHDLRSIPQFHFSGAKDQNIPPTLTEGFADLFPSANRPSVHIEPGFDHECCWVEAWPRLWQMIATQAP</sequence>
<protein>
    <submittedName>
        <fullName evidence="1">Alpha/beta hydrolase</fullName>
    </submittedName>
</protein>
<dbReference type="GO" id="GO:0016787">
    <property type="term" value="F:hydrolase activity"/>
    <property type="evidence" value="ECO:0007669"/>
    <property type="project" value="UniProtKB-KW"/>
</dbReference>
<dbReference type="Gene3D" id="3.40.50.1820">
    <property type="entry name" value="alpha/beta hydrolase"/>
    <property type="match status" value="1"/>
</dbReference>
<reference evidence="1 2" key="1">
    <citation type="submission" date="2017-06" db="EMBL/GenBank/DDBJ databases">
        <title>Azoarcus sp. TSNA42 complete genome sequence.</title>
        <authorList>
            <person name="Woo J.-H."/>
            <person name="Kim H.-S."/>
        </authorList>
    </citation>
    <scope>NUCLEOTIDE SEQUENCE [LARGE SCALE GENOMIC DNA]</scope>
    <source>
        <strain evidence="1 2">TSNA42</strain>
    </source>
</reference>